<dbReference type="Gene3D" id="3.40.640.10">
    <property type="entry name" value="Type I PLP-dependent aspartate aminotransferase-like (Major domain)"/>
    <property type="match status" value="1"/>
</dbReference>
<dbReference type="AlphaFoldDB" id="A0A382DT42"/>
<evidence type="ECO:0000256" key="5">
    <source>
        <dbReference type="ARBA" id="ARBA00022898"/>
    </source>
</evidence>
<dbReference type="InterPro" id="IPR015422">
    <property type="entry name" value="PyrdxlP-dep_Trfase_small"/>
</dbReference>
<dbReference type="GO" id="GO:0046872">
    <property type="term" value="F:metal ion binding"/>
    <property type="evidence" value="ECO:0007669"/>
    <property type="project" value="UniProtKB-KW"/>
</dbReference>
<dbReference type="EMBL" id="UINC01040771">
    <property type="protein sequence ID" value="SVB41114.1"/>
    <property type="molecule type" value="Genomic_DNA"/>
</dbReference>
<gene>
    <name evidence="9" type="ORF">METZ01_LOCUS193968</name>
</gene>
<dbReference type="GO" id="GO:0051536">
    <property type="term" value="F:iron-sulfur cluster binding"/>
    <property type="evidence" value="ECO:0007669"/>
    <property type="project" value="UniProtKB-KW"/>
</dbReference>
<comment type="cofactor">
    <cofactor evidence="1">
        <name>pyridoxal 5'-phosphate</name>
        <dbReference type="ChEBI" id="CHEBI:597326"/>
    </cofactor>
</comment>
<keyword evidence="5" id="KW-0663">Pyridoxal phosphate</keyword>
<evidence type="ECO:0000256" key="3">
    <source>
        <dbReference type="ARBA" id="ARBA00022679"/>
    </source>
</evidence>
<dbReference type="PANTHER" id="PTHR11601">
    <property type="entry name" value="CYSTEINE DESULFURYLASE FAMILY MEMBER"/>
    <property type="match status" value="1"/>
</dbReference>
<sequence length="378" mass="38477">MEAYLDHAASTPARSEVVEAMLPWLAEHPGNPSGSHRLAREARRAIDDARDAVAALLGADPGDVVFTSGGTEADNLAVDGVLGIRGGVAVCGATEHPAVLDPVRLSGGVVVPTNAGGRIDLGALADALDAIADVRLVSVMTANNETGVVNPVPEAAALVAEHAPEALLHTDAVQATAWLDLAEACRGAQLVSITGHKFGGPKGAGALVLREGATVAPMLRGGGQERERRSGTQNVPAIVGLGMAATLVAADREATSARIGTLRDRLEAGLLSAVPDARRTVPDGVPRTPGVAHVCFPGIESEALLFLLERDGISASAASSCASGAQEPSHVLAAMGVDRDDAVGSLRLSFGHATTDAEVDHALAVVPVAVARLRKHAR</sequence>
<evidence type="ECO:0000256" key="4">
    <source>
        <dbReference type="ARBA" id="ARBA00022723"/>
    </source>
</evidence>
<evidence type="ECO:0000256" key="7">
    <source>
        <dbReference type="ARBA" id="ARBA00023014"/>
    </source>
</evidence>
<feature type="domain" description="Aminotransferase class V" evidence="8">
    <location>
        <begin position="4"/>
        <end position="360"/>
    </location>
</feature>
<dbReference type="Gene3D" id="1.10.260.50">
    <property type="match status" value="1"/>
</dbReference>
<dbReference type="GO" id="GO:0016740">
    <property type="term" value="F:transferase activity"/>
    <property type="evidence" value="ECO:0007669"/>
    <property type="project" value="UniProtKB-KW"/>
</dbReference>
<protein>
    <recommendedName>
        <fullName evidence="8">Aminotransferase class V domain-containing protein</fullName>
    </recommendedName>
</protein>
<evidence type="ECO:0000259" key="8">
    <source>
        <dbReference type="Pfam" id="PF00266"/>
    </source>
</evidence>
<evidence type="ECO:0000256" key="2">
    <source>
        <dbReference type="ARBA" id="ARBA00006490"/>
    </source>
</evidence>
<evidence type="ECO:0000256" key="6">
    <source>
        <dbReference type="ARBA" id="ARBA00023004"/>
    </source>
</evidence>
<accession>A0A382DT42</accession>
<dbReference type="InterPro" id="IPR015421">
    <property type="entry name" value="PyrdxlP-dep_Trfase_major"/>
</dbReference>
<dbReference type="PIRSF" id="PIRSF005572">
    <property type="entry name" value="NifS"/>
    <property type="match status" value="1"/>
</dbReference>
<keyword evidence="3" id="KW-0808">Transferase</keyword>
<keyword evidence="4" id="KW-0479">Metal-binding</keyword>
<keyword evidence="6" id="KW-0408">Iron</keyword>
<reference evidence="9" key="1">
    <citation type="submission" date="2018-05" db="EMBL/GenBank/DDBJ databases">
        <authorList>
            <person name="Lanie J.A."/>
            <person name="Ng W.-L."/>
            <person name="Kazmierczak K.M."/>
            <person name="Andrzejewski T.M."/>
            <person name="Davidsen T.M."/>
            <person name="Wayne K.J."/>
            <person name="Tettelin H."/>
            <person name="Glass J.I."/>
            <person name="Rusch D."/>
            <person name="Podicherti R."/>
            <person name="Tsui H.-C.T."/>
            <person name="Winkler M.E."/>
        </authorList>
    </citation>
    <scope>NUCLEOTIDE SEQUENCE</scope>
</reference>
<dbReference type="InterPro" id="IPR016454">
    <property type="entry name" value="Cysteine_dSase"/>
</dbReference>
<proteinExistence type="inferred from homology"/>
<keyword evidence="7" id="KW-0411">Iron-sulfur</keyword>
<dbReference type="Pfam" id="PF00266">
    <property type="entry name" value="Aminotran_5"/>
    <property type="match status" value="1"/>
</dbReference>
<evidence type="ECO:0000256" key="1">
    <source>
        <dbReference type="ARBA" id="ARBA00001933"/>
    </source>
</evidence>
<comment type="similarity">
    <text evidence="2">Belongs to the class-V pyridoxal-phosphate-dependent aminotransferase family. NifS/IscS subfamily.</text>
</comment>
<dbReference type="PANTHER" id="PTHR11601:SF34">
    <property type="entry name" value="CYSTEINE DESULFURASE"/>
    <property type="match status" value="1"/>
</dbReference>
<name>A0A382DT42_9ZZZZ</name>
<organism evidence="9">
    <name type="scientific">marine metagenome</name>
    <dbReference type="NCBI Taxonomy" id="408172"/>
    <lineage>
        <taxon>unclassified sequences</taxon>
        <taxon>metagenomes</taxon>
        <taxon>ecological metagenomes</taxon>
    </lineage>
</organism>
<dbReference type="InterPro" id="IPR015424">
    <property type="entry name" value="PyrdxlP-dep_Trfase"/>
</dbReference>
<evidence type="ECO:0000313" key="9">
    <source>
        <dbReference type="EMBL" id="SVB41114.1"/>
    </source>
</evidence>
<dbReference type="Gene3D" id="3.90.1150.10">
    <property type="entry name" value="Aspartate Aminotransferase, domain 1"/>
    <property type="match status" value="1"/>
</dbReference>
<dbReference type="InterPro" id="IPR000192">
    <property type="entry name" value="Aminotrans_V_dom"/>
</dbReference>
<dbReference type="SUPFAM" id="SSF53383">
    <property type="entry name" value="PLP-dependent transferases"/>
    <property type="match status" value="1"/>
</dbReference>